<comment type="caution">
    <text evidence="2">The sequence shown here is derived from an EMBL/GenBank/DDBJ whole genome shotgun (WGS) entry which is preliminary data.</text>
</comment>
<keyword evidence="3" id="KW-1185">Reference proteome</keyword>
<gene>
    <name evidence="2" type="ORF">V6N11_039904</name>
</gene>
<reference evidence="2 3" key="1">
    <citation type="journal article" date="2024" name="G3 (Bethesda)">
        <title>Genome assembly of Hibiscus sabdariffa L. provides insights into metabolisms of medicinal natural products.</title>
        <authorList>
            <person name="Kim T."/>
        </authorList>
    </citation>
    <scope>NUCLEOTIDE SEQUENCE [LARGE SCALE GENOMIC DNA]</scope>
    <source>
        <strain evidence="2">TK-2024</strain>
        <tissue evidence="2">Old leaves</tissue>
    </source>
</reference>
<proteinExistence type="predicted"/>
<feature type="region of interest" description="Disordered" evidence="1">
    <location>
        <begin position="1"/>
        <end position="54"/>
    </location>
</feature>
<name>A0ABR2RG46_9ROSI</name>
<evidence type="ECO:0000313" key="2">
    <source>
        <dbReference type="EMBL" id="KAK9011825.1"/>
    </source>
</evidence>
<dbReference type="Proteomes" id="UP001396334">
    <property type="component" value="Unassembled WGS sequence"/>
</dbReference>
<dbReference type="EMBL" id="JBBPBN010000022">
    <property type="protein sequence ID" value="KAK9011825.1"/>
    <property type="molecule type" value="Genomic_DNA"/>
</dbReference>
<protein>
    <submittedName>
        <fullName evidence="2">Uncharacterized protein</fullName>
    </submittedName>
</protein>
<feature type="compositionally biased region" description="Low complexity" evidence="1">
    <location>
        <begin position="1"/>
        <end position="15"/>
    </location>
</feature>
<evidence type="ECO:0000313" key="3">
    <source>
        <dbReference type="Proteomes" id="UP001396334"/>
    </source>
</evidence>
<evidence type="ECO:0000256" key="1">
    <source>
        <dbReference type="SAM" id="MobiDB-lite"/>
    </source>
</evidence>
<accession>A0ABR2RG46</accession>
<sequence>MDACFGNDDNGPNGPSGIDASVGDGPKGVHFGWSDGMVDEDSYETHEDSDDSDWLGREHLLSDDDELNAIGARFRVVKKNIKNKNVQTTDLEPPLILGLVVENENEDRIGTAGNGVNEKEGFNNLLEQDDKGDVSAETTGPAPAEVSTGIQISAERLLCYWLIPKSE</sequence>
<feature type="compositionally biased region" description="Acidic residues" evidence="1">
    <location>
        <begin position="37"/>
        <end position="53"/>
    </location>
</feature>
<organism evidence="2 3">
    <name type="scientific">Hibiscus sabdariffa</name>
    <name type="common">roselle</name>
    <dbReference type="NCBI Taxonomy" id="183260"/>
    <lineage>
        <taxon>Eukaryota</taxon>
        <taxon>Viridiplantae</taxon>
        <taxon>Streptophyta</taxon>
        <taxon>Embryophyta</taxon>
        <taxon>Tracheophyta</taxon>
        <taxon>Spermatophyta</taxon>
        <taxon>Magnoliopsida</taxon>
        <taxon>eudicotyledons</taxon>
        <taxon>Gunneridae</taxon>
        <taxon>Pentapetalae</taxon>
        <taxon>rosids</taxon>
        <taxon>malvids</taxon>
        <taxon>Malvales</taxon>
        <taxon>Malvaceae</taxon>
        <taxon>Malvoideae</taxon>
        <taxon>Hibiscus</taxon>
    </lineage>
</organism>